<comment type="pathway">
    <text evidence="4">Cofactor biosynthesis; molybdopterin biosynthesis.</text>
</comment>
<sequence>MVDAQPSGQDNARIHVALRYEALDTLALHKLVTVPEAGAISTFVGITRNTFQGKMVARLEYEAYETMAVKKMRAIAATCLERWDLERCAIEHRLGSVPVSEASVAIYISSAHRRAGLDAVAFAIDELKATVPVFKREVYVDGQAEWKRNCSGCARPHPTH</sequence>
<dbReference type="FunCoup" id="A9UST4">
    <property type="interactions" value="384"/>
</dbReference>
<evidence type="ECO:0000256" key="2">
    <source>
        <dbReference type="ARBA" id="ARBA00022679"/>
    </source>
</evidence>
<dbReference type="EMBL" id="CH991544">
    <property type="protein sequence ID" value="EDQ92159.1"/>
    <property type="molecule type" value="Genomic_DNA"/>
</dbReference>
<keyword evidence="1 4" id="KW-0963">Cytoplasm</keyword>
<evidence type="ECO:0000256" key="4">
    <source>
        <dbReference type="HAMAP-Rule" id="MF_03052"/>
    </source>
</evidence>
<dbReference type="GeneID" id="5888448"/>
<dbReference type="GO" id="GO:0006777">
    <property type="term" value="P:Mo-molybdopterin cofactor biosynthetic process"/>
    <property type="evidence" value="ECO:0007669"/>
    <property type="project" value="UniProtKB-UniRule"/>
</dbReference>
<evidence type="ECO:0000256" key="3">
    <source>
        <dbReference type="ARBA" id="ARBA00023150"/>
    </source>
</evidence>
<name>A9UST4_MONBE</name>
<dbReference type="RefSeq" id="XP_001743445.1">
    <property type="nucleotide sequence ID" value="XM_001743393.1"/>
</dbReference>
<dbReference type="InterPro" id="IPR036563">
    <property type="entry name" value="MoaE_sf"/>
</dbReference>
<evidence type="ECO:0000313" key="6">
    <source>
        <dbReference type="Proteomes" id="UP000001357"/>
    </source>
</evidence>
<dbReference type="UniPathway" id="UPA00344"/>
<dbReference type="GO" id="GO:0005829">
    <property type="term" value="C:cytosol"/>
    <property type="evidence" value="ECO:0000318"/>
    <property type="project" value="GO_Central"/>
</dbReference>
<dbReference type="InParanoid" id="A9UST4"/>
<dbReference type="KEGG" id="mbr:MONBRDRAFT_14411"/>
<dbReference type="eggNOG" id="KOG3307">
    <property type="taxonomic scope" value="Eukaryota"/>
</dbReference>
<comment type="similarity">
    <text evidence="4">Belongs to the MoaE family. MOCS2B subfamily.</text>
</comment>
<dbReference type="InterPro" id="IPR028888">
    <property type="entry name" value="MOCS2B_euk"/>
</dbReference>
<feature type="binding site" evidence="4">
    <location>
        <begin position="135"/>
        <end position="137"/>
    </location>
    <ligand>
        <name>substrate</name>
    </ligand>
</feature>
<organism evidence="5 6">
    <name type="scientific">Monosiga brevicollis</name>
    <name type="common">Choanoflagellate</name>
    <dbReference type="NCBI Taxonomy" id="81824"/>
    <lineage>
        <taxon>Eukaryota</taxon>
        <taxon>Choanoflagellata</taxon>
        <taxon>Craspedida</taxon>
        <taxon>Salpingoecidae</taxon>
        <taxon>Monosiga</taxon>
    </lineage>
</organism>
<dbReference type="GO" id="GO:1990140">
    <property type="term" value="C:molybdopterin synthase complex"/>
    <property type="evidence" value="ECO:0007669"/>
    <property type="project" value="UniProtKB-UniRule"/>
</dbReference>
<dbReference type="Proteomes" id="UP000001357">
    <property type="component" value="Unassembled WGS sequence"/>
</dbReference>
<accession>A9UST4</accession>
<dbReference type="OMA" id="GEICLFV"/>
<proteinExistence type="inferred from homology"/>
<dbReference type="InterPro" id="IPR003448">
    <property type="entry name" value="Mopterin_biosynth_MoaE"/>
</dbReference>
<dbReference type="Pfam" id="PF02391">
    <property type="entry name" value="MoaE"/>
    <property type="match status" value="1"/>
</dbReference>
<comment type="catalytic activity">
    <reaction evidence="4">
        <text>2 [molybdopterin-synthase sulfur-carrier protein]-C-terminal-Gly-aminoethanethioate + cyclic pyranopterin phosphate + H2O = molybdopterin + 2 [molybdopterin-synthase sulfur-carrier protein]-C-terminal Gly-Gly + 2 H(+)</text>
        <dbReference type="Rhea" id="RHEA:26333"/>
        <dbReference type="Rhea" id="RHEA-COMP:12202"/>
        <dbReference type="Rhea" id="RHEA-COMP:19907"/>
        <dbReference type="ChEBI" id="CHEBI:15377"/>
        <dbReference type="ChEBI" id="CHEBI:15378"/>
        <dbReference type="ChEBI" id="CHEBI:58698"/>
        <dbReference type="ChEBI" id="CHEBI:59648"/>
        <dbReference type="ChEBI" id="CHEBI:90778"/>
        <dbReference type="ChEBI" id="CHEBI:232372"/>
        <dbReference type="EC" id="2.8.1.12"/>
    </reaction>
</comment>
<dbReference type="CDD" id="cd00756">
    <property type="entry name" value="MoaE"/>
    <property type="match status" value="1"/>
</dbReference>
<comment type="subunit">
    <text evidence="4">Heterotetramer; composed of 2 small (MOCS2A) and 2 large (MOCS2B) subunits.</text>
</comment>
<dbReference type="Gene3D" id="3.90.1170.40">
    <property type="entry name" value="Molybdopterin biosynthesis MoaE subunit"/>
    <property type="match status" value="1"/>
</dbReference>
<dbReference type="AlphaFoldDB" id="A9UST4"/>
<reference evidence="5 6" key="1">
    <citation type="journal article" date="2008" name="Nature">
        <title>The genome of the choanoflagellate Monosiga brevicollis and the origin of metazoans.</title>
        <authorList>
            <consortium name="JGI Sequencing"/>
            <person name="King N."/>
            <person name="Westbrook M.J."/>
            <person name="Young S.L."/>
            <person name="Kuo A."/>
            <person name="Abedin M."/>
            <person name="Chapman J."/>
            <person name="Fairclough S."/>
            <person name="Hellsten U."/>
            <person name="Isogai Y."/>
            <person name="Letunic I."/>
            <person name="Marr M."/>
            <person name="Pincus D."/>
            <person name="Putnam N."/>
            <person name="Rokas A."/>
            <person name="Wright K.J."/>
            <person name="Zuzow R."/>
            <person name="Dirks W."/>
            <person name="Good M."/>
            <person name="Goodstein D."/>
            <person name="Lemons D."/>
            <person name="Li W."/>
            <person name="Lyons J.B."/>
            <person name="Morris A."/>
            <person name="Nichols S."/>
            <person name="Richter D.J."/>
            <person name="Salamov A."/>
            <person name="Bork P."/>
            <person name="Lim W.A."/>
            <person name="Manning G."/>
            <person name="Miller W.T."/>
            <person name="McGinnis W."/>
            <person name="Shapiro H."/>
            <person name="Tjian R."/>
            <person name="Grigoriev I.V."/>
            <person name="Rokhsar D."/>
        </authorList>
    </citation>
    <scope>NUCLEOTIDE SEQUENCE [LARGE SCALE GENOMIC DNA]</scope>
    <source>
        <strain evidence="6">MX1 / ATCC 50154</strain>
    </source>
</reference>
<dbReference type="GO" id="GO:0030366">
    <property type="term" value="F:molybdopterin synthase activity"/>
    <property type="evidence" value="ECO:0007669"/>
    <property type="project" value="UniProtKB-UniRule"/>
</dbReference>
<dbReference type="SUPFAM" id="SSF54690">
    <property type="entry name" value="Molybdopterin synthase subunit MoaE"/>
    <property type="match status" value="1"/>
</dbReference>
<comment type="subcellular location">
    <subcellularLocation>
        <location evidence="4">Cytoplasm</location>
    </subcellularLocation>
</comment>
<keyword evidence="6" id="KW-1185">Reference proteome</keyword>
<evidence type="ECO:0000313" key="5">
    <source>
        <dbReference type="EMBL" id="EDQ92159.1"/>
    </source>
</evidence>
<feature type="binding site" evidence="4">
    <location>
        <begin position="112"/>
        <end position="113"/>
    </location>
    <ligand>
        <name>substrate</name>
    </ligand>
</feature>
<dbReference type="HAMAP" id="MF_03052">
    <property type="entry name" value="MOC2B"/>
    <property type="match status" value="1"/>
</dbReference>
<evidence type="ECO:0000256" key="1">
    <source>
        <dbReference type="ARBA" id="ARBA00022490"/>
    </source>
</evidence>
<keyword evidence="2 4" id="KW-0808">Transferase</keyword>
<protein>
    <recommendedName>
        <fullName evidence="4">Molybdopterin synthase catalytic subunit</fullName>
        <ecNumber evidence="4">2.8.1.12</ecNumber>
    </recommendedName>
    <alternativeName>
        <fullName evidence="4">Molybdenum cofactor synthesis protein 2 large subunit</fullName>
    </alternativeName>
    <alternativeName>
        <fullName evidence="4">Molybdenum cofactor synthesis protein 2B</fullName>
        <shortName evidence="4">MOCS2B</shortName>
    </alternativeName>
</protein>
<keyword evidence="3 4" id="KW-0501">Molybdenum cofactor biosynthesis</keyword>
<feature type="binding site" evidence="4">
    <location>
        <position position="128"/>
    </location>
    <ligand>
        <name>substrate</name>
    </ligand>
</feature>
<dbReference type="STRING" id="81824.A9UST4"/>
<dbReference type="PANTHER" id="PTHR23404">
    <property type="entry name" value="MOLYBDOPTERIN SYNTHASE RELATED"/>
    <property type="match status" value="1"/>
</dbReference>
<dbReference type="EC" id="2.8.1.12" evidence="4"/>
<dbReference type="FunFam" id="3.90.1170.40:FF:000003">
    <property type="entry name" value="Molybdopterin converting factor subunit 2"/>
    <property type="match status" value="1"/>
</dbReference>
<gene>
    <name evidence="5" type="ORF">MONBRDRAFT_14411</name>
</gene>
<comment type="function">
    <text evidence="4">Catalytic subunit of the molybdopterin synthase complex, a complex that catalyzes the conversion of precursor Z into molybdopterin. Acts by mediating the incorporation of 2 sulfur atoms from thiocarboxylated MOCS2A into precursor Z to generate a dithiolene group.</text>
</comment>